<evidence type="ECO:0000313" key="2">
    <source>
        <dbReference type="EMBL" id="CAH3979032.1"/>
    </source>
</evidence>
<keyword evidence="3" id="KW-1185">Reference proteome</keyword>
<keyword evidence="1" id="KW-0812">Transmembrane</keyword>
<evidence type="ECO:0000313" key="3">
    <source>
        <dbReference type="Proteomes" id="UP001152562"/>
    </source>
</evidence>
<gene>
    <name evidence="2" type="ORF">PIBRA_LOCUS1903</name>
</gene>
<name>A0A9P0X2Z0_PIEBR</name>
<feature type="transmembrane region" description="Helical" evidence="1">
    <location>
        <begin position="47"/>
        <end position="65"/>
    </location>
</feature>
<keyword evidence="1" id="KW-1133">Transmembrane helix</keyword>
<dbReference type="AlphaFoldDB" id="A0A9P0X2Z0"/>
<keyword evidence="1" id="KW-0472">Membrane</keyword>
<dbReference type="EMBL" id="CALOZG010000002">
    <property type="protein sequence ID" value="CAH3979032.1"/>
    <property type="molecule type" value="Genomic_DNA"/>
</dbReference>
<dbReference type="Proteomes" id="UP001152562">
    <property type="component" value="Unassembled WGS sequence"/>
</dbReference>
<accession>A0A9P0X2Z0</accession>
<evidence type="ECO:0000256" key="1">
    <source>
        <dbReference type="SAM" id="Phobius"/>
    </source>
</evidence>
<reference evidence="2" key="1">
    <citation type="submission" date="2022-05" db="EMBL/GenBank/DDBJ databases">
        <authorList>
            <person name="Okamura Y."/>
        </authorList>
    </citation>
    <scope>NUCLEOTIDE SEQUENCE</scope>
</reference>
<comment type="caution">
    <text evidence="2">The sequence shown here is derived from an EMBL/GenBank/DDBJ whole genome shotgun (WGS) entry which is preliminary data.</text>
</comment>
<sequence length="87" mass="9742">MSGRGLIIAKTFTFGARPSRKAEAPFSVTSAARTTERQSQHSRSNHFCVTPTLLYVTAAFFTYIIKNMERPELKVSISDIVNYVITI</sequence>
<protein>
    <submittedName>
        <fullName evidence="2">Uncharacterized protein</fullName>
    </submittedName>
</protein>
<organism evidence="2 3">
    <name type="scientific">Pieris brassicae</name>
    <name type="common">White butterfly</name>
    <name type="synonym">Large white butterfly</name>
    <dbReference type="NCBI Taxonomy" id="7116"/>
    <lineage>
        <taxon>Eukaryota</taxon>
        <taxon>Metazoa</taxon>
        <taxon>Ecdysozoa</taxon>
        <taxon>Arthropoda</taxon>
        <taxon>Hexapoda</taxon>
        <taxon>Insecta</taxon>
        <taxon>Pterygota</taxon>
        <taxon>Neoptera</taxon>
        <taxon>Endopterygota</taxon>
        <taxon>Lepidoptera</taxon>
        <taxon>Glossata</taxon>
        <taxon>Ditrysia</taxon>
        <taxon>Papilionoidea</taxon>
        <taxon>Pieridae</taxon>
        <taxon>Pierinae</taxon>
        <taxon>Pieris</taxon>
    </lineage>
</organism>
<proteinExistence type="predicted"/>